<dbReference type="Proteomes" id="UP000294850">
    <property type="component" value="Unassembled WGS sequence"/>
</dbReference>
<protein>
    <submittedName>
        <fullName evidence="2">Uncharacterized protein</fullName>
    </submittedName>
</protein>
<name>A0A4R5DHT0_9BACT</name>
<feature type="transmembrane region" description="Helical" evidence="1">
    <location>
        <begin position="63"/>
        <end position="85"/>
    </location>
</feature>
<accession>A0A4R5DHT0</accession>
<evidence type="ECO:0000313" key="3">
    <source>
        <dbReference type="Proteomes" id="UP000294850"/>
    </source>
</evidence>
<comment type="caution">
    <text evidence="2">The sequence shown here is derived from an EMBL/GenBank/DDBJ whole genome shotgun (WGS) entry which is preliminary data.</text>
</comment>
<keyword evidence="3" id="KW-1185">Reference proteome</keyword>
<keyword evidence="1" id="KW-0472">Membrane</keyword>
<proteinExistence type="predicted"/>
<sequence length="141" mass="15660">MSAVSGLWSQSERLWNPGITADKTRETFEIVRENVEAQANGADTKVVQEMFASVIENTTVETITTSAIIMLVFESISLFAAYLMYNLEKRGFYLYLAGIAVAFLAPIVLIGGWLGFITAASSIFLSVFMAIFYAINFKYLQ</sequence>
<evidence type="ECO:0000256" key="1">
    <source>
        <dbReference type="SAM" id="Phobius"/>
    </source>
</evidence>
<feature type="transmembrane region" description="Helical" evidence="1">
    <location>
        <begin position="116"/>
        <end position="135"/>
    </location>
</feature>
<reference evidence="2 3" key="1">
    <citation type="submission" date="2019-03" db="EMBL/GenBank/DDBJ databases">
        <title>Dyadobacter AR-3-6 sp. nov., isolated from arctic soil.</title>
        <authorList>
            <person name="Chaudhary D.K."/>
        </authorList>
    </citation>
    <scope>NUCLEOTIDE SEQUENCE [LARGE SCALE GENOMIC DNA]</scope>
    <source>
        <strain evidence="2 3">AR-3-6</strain>
    </source>
</reference>
<gene>
    <name evidence="2" type="ORF">E0F88_20265</name>
</gene>
<keyword evidence="1" id="KW-1133">Transmembrane helix</keyword>
<dbReference type="AlphaFoldDB" id="A0A4R5DHT0"/>
<keyword evidence="1" id="KW-0812">Transmembrane</keyword>
<evidence type="ECO:0000313" key="2">
    <source>
        <dbReference type="EMBL" id="TDE13419.1"/>
    </source>
</evidence>
<organism evidence="2 3">
    <name type="scientific">Dyadobacter psychrotolerans</name>
    <dbReference type="NCBI Taxonomy" id="2541721"/>
    <lineage>
        <taxon>Bacteria</taxon>
        <taxon>Pseudomonadati</taxon>
        <taxon>Bacteroidota</taxon>
        <taxon>Cytophagia</taxon>
        <taxon>Cytophagales</taxon>
        <taxon>Spirosomataceae</taxon>
        <taxon>Dyadobacter</taxon>
    </lineage>
</organism>
<dbReference type="EMBL" id="SMFL01000007">
    <property type="protein sequence ID" value="TDE13419.1"/>
    <property type="molecule type" value="Genomic_DNA"/>
</dbReference>
<feature type="transmembrane region" description="Helical" evidence="1">
    <location>
        <begin position="92"/>
        <end position="110"/>
    </location>
</feature>
<dbReference type="OrthoDB" id="953972at2"/>